<feature type="compositionally biased region" description="Low complexity" evidence="7">
    <location>
        <begin position="81"/>
        <end position="95"/>
    </location>
</feature>
<evidence type="ECO:0000256" key="4">
    <source>
        <dbReference type="ARBA" id="ARBA00022833"/>
    </source>
</evidence>
<name>A0ABT5KPL6_9BURK</name>
<dbReference type="GO" id="GO:0008237">
    <property type="term" value="F:metallopeptidase activity"/>
    <property type="evidence" value="ECO:0007669"/>
    <property type="project" value="UniProtKB-KW"/>
</dbReference>
<dbReference type="PANTHER" id="PTHR22726">
    <property type="entry name" value="METALLOENDOPEPTIDASE OMA1"/>
    <property type="match status" value="1"/>
</dbReference>
<keyword evidence="8" id="KW-0812">Transmembrane</keyword>
<comment type="caution">
    <text evidence="10">The sequence shown here is derived from an EMBL/GenBank/DDBJ whole genome shotgun (WGS) entry which is preliminary data.</text>
</comment>
<reference evidence="10 11" key="1">
    <citation type="submission" date="2022-10" db="EMBL/GenBank/DDBJ databases">
        <title>paucibacter sp. hw8 Genome sequencing.</title>
        <authorList>
            <person name="Park S."/>
        </authorList>
    </citation>
    <scope>NUCLEOTIDE SEQUENCE [LARGE SCALE GENOMIC DNA]</scope>
    <source>
        <strain evidence="11">hw8</strain>
    </source>
</reference>
<keyword evidence="8" id="KW-0472">Membrane</keyword>
<evidence type="ECO:0000313" key="10">
    <source>
        <dbReference type="EMBL" id="MDC8784385.1"/>
    </source>
</evidence>
<evidence type="ECO:0000256" key="7">
    <source>
        <dbReference type="SAM" id="MobiDB-lite"/>
    </source>
</evidence>
<keyword evidence="8" id="KW-1133">Transmembrane helix</keyword>
<keyword evidence="5 6" id="KW-0482">Metalloprotease</keyword>
<dbReference type="RefSeq" id="WP_273595504.1">
    <property type="nucleotide sequence ID" value="NZ_JAQQXS010000003.1"/>
</dbReference>
<dbReference type="PANTHER" id="PTHR22726:SF1">
    <property type="entry name" value="METALLOENDOPEPTIDASE OMA1, MITOCHONDRIAL"/>
    <property type="match status" value="1"/>
</dbReference>
<gene>
    <name evidence="10" type="ORF">PRZ01_04170</name>
</gene>
<accession>A0ABT5KPL6</accession>
<feature type="domain" description="Peptidase M48" evidence="9">
    <location>
        <begin position="222"/>
        <end position="411"/>
    </location>
</feature>
<evidence type="ECO:0000256" key="5">
    <source>
        <dbReference type="ARBA" id="ARBA00023049"/>
    </source>
</evidence>
<dbReference type="Pfam" id="PF01435">
    <property type="entry name" value="Peptidase_M48"/>
    <property type="match status" value="1"/>
</dbReference>
<evidence type="ECO:0000256" key="3">
    <source>
        <dbReference type="ARBA" id="ARBA00022801"/>
    </source>
</evidence>
<dbReference type="Proteomes" id="UP001219862">
    <property type="component" value="Unassembled WGS sequence"/>
</dbReference>
<dbReference type="InterPro" id="IPR051156">
    <property type="entry name" value="Mito/Outer_Membr_Metalloprot"/>
</dbReference>
<keyword evidence="4 6" id="KW-0862">Zinc</keyword>
<keyword evidence="2" id="KW-0479">Metal-binding</keyword>
<evidence type="ECO:0000256" key="1">
    <source>
        <dbReference type="ARBA" id="ARBA00022670"/>
    </source>
</evidence>
<dbReference type="EMBL" id="JAQQXS010000003">
    <property type="protein sequence ID" value="MDC8784385.1"/>
    <property type="molecule type" value="Genomic_DNA"/>
</dbReference>
<keyword evidence="1 6" id="KW-0645">Protease</keyword>
<evidence type="ECO:0000259" key="9">
    <source>
        <dbReference type="Pfam" id="PF01435"/>
    </source>
</evidence>
<evidence type="ECO:0000256" key="8">
    <source>
        <dbReference type="SAM" id="Phobius"/>
    </source>
</evidence>
<organism evidence="10 11">
    <name type="scientific">Roseateles koreensis</name>
    <dbReference type="NCBI Taxonomy" id="2987526"/>
    <lineage>
        <taxon>Bacteria</taxon>
        <taxon>Pseudomonadati</taxon>
        <taxon>Pseudomonadota</taxon>
        <taxon>Betaproteobacteria</taxon>
        <taxon>Burkholderiales</taxon>
        <taxon>Sphaerotilaceae</taxon>
        <taxon>Roseateles</taxon>
    </lineage>
</organism>
<sequence>MTRNARQMLNDGPHLRQRVWALPIAVALLGIVPAYAIAQAQTLGTQETPEAASAPSTAASSPGESVLGAIGSFFNRFKPGPADAKAPDTAASAAEPSERNAEKPRNEGFNIIDIESWSRTSDVVLDPQCKTMVQPFGIGDNAASLAVLAAKLKLSAFLEQLQGQNKKPMAINDIVKLAARHLNWLPMEAELALGQQMLNDGDVLDENKNKDSQRTYAEARAMLADIVKDLPKPLPYDFQVKVLTKSYGNASALPGGIVQVDRDLFKKGADRDFAYFVMAHEVAHVLQRHETRVYQARLADGIDSIDGLRKLMSNAATHNPATLVAYASSLKRLFVNFTEAQELQADSCAIRLTAQRYPDKKVWAATLKKIETRLGPITPETPEGPQGNTLIDHLKYVGDGIMERHPNTGKRRGNMELTFNITTLTTPAPGAVVR</sequence>
<dbReference type="EC" id="3.4.24.-" evidence="10"/>
<keyword evidence="3 6" id="KW-0378">Hydrolase</keyword>
<feature type="compositionally biased region" description="Basic and acidic residues" evidence="7">
    <location>
        <begin position="96"/>
        <end position="106"/>
    </location>
</feature>
<protein>
    <submittedName>
        <fullName evidence="10">M48 family metalloprotease</fullName>
        <ecNumber evidence="10">3.4.24.-</ecNumber>
    </submittedName>
</protein>
<feature type="transmembrane region" description="Helical" evidence="8">
    <location>
        <begin position="20"/>
        <end position="38"/>
    </location>
</feature>
<dbReference type="InterPro" id="IPR001915">
    <property type="entry name" value="Peptidase_M48"/>
</dbReference>
<comment type="similarity">
    <text evidence="6">Belongs to the peptidase M48 family.</text>
</comment>
<evidence type="ECO:0000256" key="2">
    <source>
        <dbReference type="ARBA" id="ARBA00022723"/>
    </source>
</evidence>
<feature type="region of interest" description="Disordered" evidence="7">
    <location>
        <begin position="81"/>
        <end position="107"/>
    </location>
</feature>
<evidence type="ECO:0000256" key="6">
    <source>
        <dbReference type="RuleBase" id="RU003983"/>
    </source>
</evidence>
<evidence type="ECO:0000313" key="11">
    <source>
        <dbReference type="Proteomes" id="UP001219862"/>
    </source>
</evidence>
<keyword evidence="11" id="KW-1185">Reference proteome</keyword>
<comment type="cofactor">
    <cofactor evidence="6">
        <name>Zn(2+)</name>
        <dbReference type="ChEBI" id="CHEBI:29105"/>
    </cofactor>
    <text evidence="6">Binds 1 zinc ion per subunit.</text>
</comment>
<proteinExistence type="inferred from homology"/>